<reference evidence="1 2" key="2">
    <citation type="submission" date="2018-10" db="EMBL/GenBank/DDBJ databases">
        <authorList>
            <consortium name="Pathogen Informatics"/>
        </authorList>
    </citation>
    <scope>NUCLEOTIDE SEQUENCE [LARGE SCALE GENOMIC DNA]</scope>
</reference>
<dbReference type="WBParaSite" id="EVEC_0001180601-mRNA-1">
    <property type="protein sequence ID" value="EVEC_0001180601-mRNA-1"/>
    <property type="gene ID" value="EVEC_0001180601"/>
</dbReference>
<reference evidence="3" key="1">
    <citation type="submission" date="2017-02" db="UniProtKB">
        <authorList>
            <consortium name="WormBaseParasite"/>
        </authorList>
    </citation>
    <scope>IDENTIFICATION</scope>
</reference>
<organism evidence="3">
    <name type="scientific">Enterobius vermicularis</name>
    <name type="common">Human pinworm</name>
    <dbReference type="NCBI Taxonomy" id="51028"/>
    <lineage>
        <taxon>Eukaryota</taxon>
        <taxon>Metazoa</taxon>
        <taxon>Ecdysozoa</taxon>
        <taxon>Nematoda</taxon>
        <taxon>Chromadorea</taxon>
        <taxon>Rhabditida</taxon>
        <taxon>Spirurina</taxon>
        <taxon>Oxyuridomorpha</taxon>
        <taxon>Oxyuroidea</taxon>
        <taxon>Oxyuridae</taxon>
        <taxon>Enterobius</taxon>
    </lineage>
</organism>
<evidence type="ECO:0000313" key="1">
    <source>
        <dbReference type="EMBL" id="VDD96333.1"/>
    </source>
</evidence>
<dbReference type="AlphaFoldDB" id="A0A0N4VLN8"/>
<dbReference type="Proteomes" id="UP000274131">
    <property type="component" value="Unassembled WGS sequence"/>
</dbReference>
<protein>
    <submittedName>
        <fullName evidence="3">NR LBD domain-containing protein</fullName>
    </submittedName>
</protein>
<evidence type="ECO:0000313" key="3">
    <source>
        <dbReference type="WBParaSite" id="EVEC_0001180601-mRNA-1"/>
    </source>
</evidence>
<keyword evidence="2" id="KW-1185">Reference proteome</keyword>
<gene>
    <name evidence="1" type="ORF">EVEC_LOCUS11084</name>
</gene>
<accession>A0A0N4VLN8</accession>
<evidence type="ECO:0000313" key="2">
    <source>
        <dbReference type="Proteomes" id="UP000274131"/>
    </source>
</evidence>
<proteinExistence type="predicted"/>
<name>A0A0N4VLN8_ENTVE</name>
<sequence>MEESLGLSSRQTVRLMPPLNMLLGDSGNPVSLDELIAKLTAVCRTNSKFLQCIRECPDQSASEILIKGQTAWITICKTFNLYSDPFKTSVLICWARYGNKMSMSCTAEEAELESAFLRMAANGRNNVQNYTALLCRSVVQHDLCYVNQVRQHCDRTALRFFLQLSERSFAYVSLFVIVVDPATNDSLEISVILDI</sequence>
<dbReference type="EMBL" id="UXUI01011557">
    <property type="protein sequence ID" value="VDD96333.1"/>
    <property type="molecule type" value="Genomic_DNA"/>
</dbReference>